<keyword evidence="3" id="KW-1185">Reference proteome</keyword>
<evidence type="ECO:0000256" key="1">
    <source>
        <dbReference type="SAM" id="Phobius"/>
    </source>
</evidence>
<feature type="transmembrane region" description="Helical" evidence="1">
    <location>
        <begin position="20"/>
        <end position="39"/>
    </location>
</feature>
<dbReference type="AlphaFoldDB" id="A0A9P4SJF0"/>
<keyword evidence="1" id="KW-1133">Transmembrane helix</keyword>
<comment type="caution">
    <text evidence="2">The sequence shown here is derived from an EMBL/GenBank/DDBJ whole genome shotgun (WGS) entry which is preliminary data.</text>
</comment>
<sequence>MDRWRLKGANNKINVQKSSLIGFSSTQNFFFSLTIIFSLPRLVWSLTSEAQRHILLNPAILFLQNFPS</sequence>
<reference evidence="2" key="1">
    <citation type="journal article" date="2020" name="Stud. Mycol.">
        <title>101 Dothideomycetes genomes: a test case for predicting lifestyles and emergence of pathogens.</title>
        <authorList>
            <person name="Haridas S."/>
            <person name="Albert R."/>
            <person name="Binder M."/>
            <person name="Bloem J."/>
            <person name="Labutti K."/>
            <person name="Salamov A."/>
            <person name="Andreopoulos B."/>
            <person name="Baker S."/>
            <person name="Barry K."/>
            <person name="Bills G."/>
            <person name="Bluhm B."/>
            <person name="Cannon C."/>
            <person name="Castanera R."/>
            <person name="Culley D."/>
            <person name="Daum C."/>
            <person name="Ezra D."/>
            <person name="Gonzalez J."/>
            <person name="Henrissat B."/>
            <person name="Kuo A."/>
            <person name="Liang C."/>
            <person name="Lipzen A."/>
            <person name="Lutzoni F."/>
            <person name="Magnuson J."/>
            <person name="Mondo S."/>
            <person name="Nolan M."/>
            <person name="Ohm R."/>
            <person name="Pangilinan J."/>
            <person name="Park H.-J."/>
            <person name="Ramirez L."/>
            <person name="Alfaro M."/>
            <person name="Sun H."/>
            <person name="Tritt A."/>
            <person name="Yoshinaga Y."/>
            <person name="Zwiers L.-H."/>
            <person name="Turgeon B."/>
            <person name="Goodwin S."/>
            <person name="Spatafora J."/>
            <person name="Crous P."/>
            <person name="Grigoriev I."/>
        </authorList>
    </citation>
    <scope>NUCLEOTIDE SEQUENCE</scope>
    <source>
        <strain evidence="2">CBS 101060</strain>
    </source>
</reference>
<proteinExistence type="predicted"/>
<keyword evidence="1" id="KW-0472">Membrane</keyword>
<evidence type="ECO:0000313" key="3">
    <source>
        <dbReference type="Proteomes" id="UP000799429"/>
    </source>
</evidence>
<organism evidence="2 3">
    <name type="scientific">Patellaria atrata CBS 101060</name>
    <dbReference type="NCBI Taxonomy" id="1346257"/>
    <lineage>
        <taxon>Eukaryota</taxon>
        <taxon>Fungi</taxon>
        <taxon>Dikarya</taxon>
        <taxon>Ascomycota</taxon>
        <taxon>Pezizomycotina</taxon>
        <taxon>Dothideomycetes</taxon>
        <taxon>Dothideomycetes incertae sedis</taxon>
        <taxon>Patellariales</taxon>
        <taxon>Patellariaceae</taxon>
        <taxon>Patellaria</taxon>
    </lineage>
</organism>
<dbReference type="Proteomes" id="UP000799429">
    <property type="component" value="Unassembled WGS sequence"/>
</dbReference>
<gene>
    <name evidence="2" type="ORF">M501DRAFT_994603</name>
</gene>
<dbReference type="EMBL" id="MU006089">
    <property type="protein sequence ID" value="KAF2843617.1"/>
    <property type="molecule type" value="Genomic_DNA"/>
</dbReference>
<keyword evidence="1" id="KW-0812">Transmembrane</keyword>
<evidence type="ECO:0000313" key="2">
    <source>
        <dbReference type="EMBL" id="KAF2843617.1"/>
    </source>
</evidence>
<protein>
    <submittedName>
        <fullName evidence="2">Uncharacterized protein</fullName>
    </submittedName>
</protein>
<accession>A0A9P4SJF0</accession>
<name>A0A9P4SJF0_9PEZI</name>